<dbReference type="Proteomes" id="UP000464178">
    <property type="component" value="Chromosome"/>
</dbReference>
<evidence type="ECO:0000313" key="1">
    <source>
        <dbReference type="EMBL" id="VTR90943.1"/>
    </source>
</evidence>
<dbReference type="KEGG" id="gms:SOIL9_67710"/>
<dbReference type="AlphaFoldDB" id="A0A6P2CPW3"/>
<dbReference type="EMBL" id="LR593886">
    <property type="protein sequence ID" value="VTR90943.1"/>
    <property type="molecule type" value="Genomic_DNA"/>
</dbReference>
<accession>A0A6P2CPW3</accession>
<sequence>MITARRTFHSIPAATNDNRQFVLLLRSFTDDMMAIPHSFLEKLNTVRFTLSICKIYRRLFEETLAIYCKQYGPIMAAADPHDDLPTLGSIKFRMSENWRDLILERFRESQRIILIVNDSPSTAYEIQKVFELGMLAKVIFVFPPTGPFDSRLRWLFFRELVRTTTQCMLPENIPEKSLCFTATAQDYQVRFFGSRGYNKSAYASALSEAWKNHVQYINSIRAFRSYLSATVAFVGYHIYSHIFMSEYYCFNIIY</sequence>
<dbReference type="RefSeq" id="WP_162666010.1">
    <property type="nucleotide sequence ID" value="NZ_LR593886.1"/>
</dbReference>
<gene>
    <name evidence="1" type="ORF">SOIL9_67710</name>
</gene>
<evidence type="ECO:0000313" key="2">
    <source>
        <dbReference type="Proteomes" id="UP000464178"/>
    </source>
</evidence>
<reference evidence="1 2" key="1">
    <citation type="submission" date="2019-05" db="EMBL/GenBank/DDBJ databases">
        <authorList>
            <consortium name="Science for Life Laboratories"/>
        </authorList>
    </citation>
    <scope>NUCLEOTIDE SEQUENCE [LARGE SCALE GENOMIC DNA]</scope>
    <source>
        <strain evidence="1">Soil9</strain>
    </source>
</reference>
<protein>
    <submittedName>
        <fullName evidence="1">Uncharacterized protein</fullName>
    </submittedName>
</protein>
<proteinExistence type="predicted"/>
<organism evidence="1 2">
    <name type="scientific">Gemmata massiliana</name>
    <dbReference type="NCBI Taxonomy" id="1210884"/>
    <lineage>
        <taxon>Bacteria</taxon>
        <taxon>Pseudomonadati</taxon>
        <taxon>Planctomycetota</taxon>
        <taxon>Planctomycetia</taxon>
        <taxon>Gemmatales</taxon>
        <taxon>Gemmataceae</taxon>
        <taxon>Gemmata</taxon>
    </lineage>
</organism>
<keyword evidence="2" id="KW-1185">Reference proteome</keyword>
<name>A0A6P2CPW3_9BACT</name>